<evidence type="ECO:0000313" key="2">
    <source>
        <dbReference type="Proteomes" id="UP000593564"/>
    </source>
</evidence>
<dbReference type="Proteomes" id="UP000593564">
    <property type="component" value="Unassembled WGS sequence"/>
</dbReference>
<dbReference type="AlphaFoldDB" id="A0A7J7HZ89"/>
<protein>
    <recommendedName>
        <fullName evidence="3">RNase H type-1 domain-containing protein</fullName>
    </recommendedName>
</protein>
<keyword evidence="2" id="KW-1185">Reference proteome</keyword>
<reference evidence="1 2" key="2">
    <citation type="submission" date="2020-07" db="EMBL/GenBank/DDBJ databases">
        <title>Genome assembly of wild tea tree DASZ reveals pedigree and selection history of tea varieties.</title>
        <authorList>
            <person name="Zhang W."/>
        </authorList>
    </citation>
    <scope>NUCLEOTIDE SEQUENCE [LARGE SCALE GENOMIC DNA]</scope>
    <source>
        <strain evidence="2">cv. G240</strain>
        <tissue evidence="1">Leaf</tissue>
    </source>
</reference>
<evidence type="ECO:0008006" key="3">
    <source>
        <dbReference type="Google" id="ProtNLM"/>
    </source>
</evidence>
<reference evidence="2" key="1">
    <citation type="journal article" date="2020" name="Nat. Commun.">
        <title>Genome assembly of wild tea tree DASZ reveals pedigree and selection history of tea varieties.</title>
        <authorList>
            <person name="Zhang W."/>
            <person name="Zhang Y."/>
            <person name="Qiu H."/>
            <person name="Guo Y."/>
            <person name="Wan H."/>
            <person name="Zhang X."/>
            <person name="Scossa F."/>
            <person name="Alseekh S."/>
            <person name="Zhang Q."/>
            <person name="Wang P."/>
            <person name="Xu L."/>
            <person name="Schmidt M.H."/>
            <person name="Jia X."/>
            <person name="Li D."/>
            <person name="Zhu A."/>
            <person name="Guo F."/>
            <person name="Chen W."/>
            <person name="Ni D."/>
            <person name="Usadel B."/>
            <person name="Fernie A.R."/>
            <person name="Wen W."/>
        </authorList>
    </citation>
    <scope>NUCLEOTIDE SEQUENCE [LARGE SCALE GENOMIC DNA]</scope>
    <source>
        <strain evidence="2">cv. G240</strain>
    </source>
</reference>
<gene>
    <name evidence="1" type="ORF">HYC85_005030</name>
</gene>
<proteinExistence type="predicted"/>
<evidence type="ECO:0000313" key="1">
    <source>
        <dbReference type="EMBL" id="KAF5957805.1"/>
    </source>
</evidence>
<accession>A0A7J7HZ89</accession>
<sequence>MSTRIPFAEDIDFGELMAASHAVQFGKDLCPPDVHLEGDSLIAVRALSDSSLDLASFGHVAEQVRVWVVFVLRLCRMFNKEIVWRTQESP</sequence>
<organism evidence="1 2">
    <name type="scientific">Camellia sinensis</name>
    <name type="common">Tea plant</name>
    <name type="synonym">Thea sinensis</name>
    <dbReference type="NCBI Taxonomy" id="4442"/>
    <lineage>
        <taxon>Eukaryota</taxon>
        <taxon>Viridiplantae</taxon>
        <taxon>Streptophyta</taxon>
        <taxon>Embryophyta</taxon>
        <taxon>Tracheophyta</taxon>
        <taxon>Spermatophyta</taxon>
        <taxon>Magnoliopsida</taxon>
        <taxon>eudicotyledons</taxon>
        <taxon>Gunneridae</taxon>
        <taxon>Pentapetalae</taxon>
        <taxon>asterids</taxon>
        <taxon>Ericales</taxon>
        <taxon>Theaceae</taxon>
        <taxon>Camellia</taxon>
    </lineage>
</organism>
<comment type="caution">
    <text evidence="1">The sequence shown here is derived from an EMBL/GenBank/DDBJ whole genome shotgun (WGS) entry which is preliminary data.</text>
</comment>
<name>A0A7J7HZ89_CAMSI</name>
<dbReference type="EMBL" id="JACBKZ010000002">
    <property type="protein sequence ID" value="KAF5957805.1"/>
    <property type="molecule type" value="Genomic_DNA"/>
</dbReference>